<dbReference type="PANTHER" id="PTHR24100">
    <property type="entry name" value="BUTYROPHILIN"/>
    <property type="match status" value="1"/>
</dbReference>
<feature type="domain" description="B30.2/SPRY" evidence="10">
    <location>
        <begin position="238"/>
        <end position="451"/>
    </location>
</feature>
<dbReference type="InterPro" id="IPR003877">
    <property type="entry name" value="SPRY_dom"/>
</dbReference>
<accession>A0ABD1JWA1</accession>
<evidence type="ECO:0000256" key="4">
    <source>
        <dbReference type="ARBA" id="ARBA00023136"/>
    </source>
</evidence>
<dbReference type="InterPro" id="IPR050504">
    <property type="entry name" value="IgSF_BTN/MOG"/>
</dbReference>
<dbReference type="InterPro" id="IPR043136">
    <property type="entry name" value="B30.2/SPRY_sf"/>
</dbReference>
<dbReference type="PROSITE" id="PS50835">
    <property type="entry name" value="IG_LIKE"/>
    <property type="match status" value="1"/>
</dbReference>
<feature type="region of interest" description="Disordered" evidence="8">
    <location>
        <begin position="384"/>
        <end position="414"/>
    </location>
</feature>
<evidence type="ECO:0000256" key="1">
    <source>
        <dbReference type="ARBA" id="ARBA00004370"/>
    </source>
</evidence>
<dbReference type="InterPro" id="IPR036179">
    <property type="entry name" value="Ig-like_dom_sf"/>
</dbReference>
<sequence length="520" mass="57123">MWKFLLTLILLTEGESALSPEEFCLIGPDGSVSAPVGSSVTLPCALSPSFSAVPLQVRWYRPDALETLVLLYEKRQVQTKPVDPLYQGRASLVGDLEKGEVSLRLNNLTFDDRGQYVCFVKSSIWYSDLYINLTVKDEEGLMGVGSWLLFSPSQSEWLSCSVGLSDQETTESRVALHTRTEASVYTNESGSAKNLKHPDPPTVTDESMPLNDCNKEKADFCTVPVHLQPEKTADAAEQQAQTTDSVTTMEIVVTTIAVNLDVDVETVPPFLKVQDNYTSVYCPNSQKAFLTEKKIFHADPLKASITDTALPHALCNKCFSSGKHYWEVRVGGHSKQSWYVGVCTIDAVQTDRVSLHPENGFWVLHYERGTGLFANTQPPTKVHQGNVLGGTSDTPNHTPNPFSAEGHPPGEAEVPQTPPIPTVQRAIHLEKQRGAAAVIAALAVTEGQRDAVQLLTHLQRHSSDWMELRRGWLTVSHFGYALATNQDCPAKSVLKRIMGHQCLDGVKAVQWGIDNEGGLT</sequence>
<dbReference type="InterPro" id="IPR011604">
    <property type="entry name" value="PDDEXK-like_dom_sf"/>
</dbReference>
<dbReference type="FunFam" id="2.60.40.10:FF:000142">
    <property type="entry name" value="V-set domain-containing T-cell activation inhibitor 1"/>
    <property type="match status" value="1"/>
</dbReference>
<evidence type="ECO:0000256" key="3">
    <source>
        <dbReference type="ARBA" id="ARBA00022729"/>
    </source>
</evidence>
<comment type="caution">
    <text evidence="12">The sequence shown here is derived from an EMBL/GenBank/DDBJ whole genome shotgun (WGS) entry which is preliminary data.</text>
</comment>
<dbReference type="SMART" id="SM00409">
    <property type="entry name" value="IG"/>
    <property type="match status" value="1"/>
</dbReference>
<keyword evidence="4" id="KW-0472">Membrane</keyword>
<evidence type="ECO:0000259" key="10">
    <source>
        <dbReference type="PROSITE" id="PS50188"/>
    </source>
</evidence>
<dbReference type="InterPro" id="IPR003599">
    <property type="entry name" value="Ig_sub"/>
</dbReference>
<evidence type="ECO:0000256" key="9">
    <source>
        <dbReference type="SAM" id="SignalP"/>
    </source>
</evidence>
<organism evidence="12 13">
    <name type="scientific">Coilia grayii</name>
    <name type="common">Gray's grenadier anchovy</name>
    <dbReference type="NCBI Taxonomy" id="363190"/>
    <lineage>
        <taxon>Eukaryota</taxon>
        <taxon>Metazoa</taxon>
        <taxon>Chordata</taxon>
        <taxon>Craniata</taxon>
        <taxon>Vertebrata</taxon>
        <taxon>Euteleostomi</taxon>
        <taxon>Actinopterygii</taxon>
        <taxon>Neopterygii</taxon>
        <taxon>Teleostei</taxon>
        <taxon>Clupei</taxon>
        <taxon>Clupeiformes</taxon>
        <taxon>Clupeoidei</taxon>
        <taxon>Engraulidae</taxon>
        <taxon>Coilinae</taxon>
        <taxon>Coilia</taxon>
    </lineage>
</organism>
<dbReference type="GO" id="GO:1903037">
    <property type="term" value="P:regulation of leukocyte cell-cell adhesion"/>
    <property type="evidence" value="ECO:0007669"/>
    <property type="project" value="UniProtKB-ARBA"/>
</dbReference>
<evidence type="ECO:0000313" key="12">
    <source>
        <dbReference type="EMBL" id="KAL2091163.1"/>
    </source>
</evidence>
<dbReference type="InterPro" id="IPR013320">
    <property type="entry name" value="ConA-like_dom_sf"/>
</dbReference>
<evidence type="ECO:0000256" key="6">
    <source>
        <dbReference type="ARBA" id="ARBA00023180"/>
    </source>
</evidence>
<dbReference type="SUPFAM" id="SSF48726">
    <property type="entry name" value="Immunoglobulin"/>
    <property type="match status" value="1"/>
</dbReference>
<dbReference type="SUPFAM" id="SSF49899">
    <property type="entry name" value="Concanavalin A-like lectins/glucanases"/>
    <property type="match status" value="1"/>
</dbReference>
<keyword evidence="3 9" id="KW-0732">Signal</keyword>
<feature type="compositionally biased region" description="Polar residues" evidence="8">
    <location>
        <begin position="389"/>
        <end position="401"/>
    </location>
</feature>
<keyword evidence="5" id="KW-1015">Disulfide bond</keyword>
<name>A0ABD1JWA1_9TELE</name>
<keyword evidence="6" id="KW-0325">Glycoprotein</keyword>
<keyword evidence="13" id="KW-1185">Reference proteome</keyword>
<keyword evidence="7" id="KW-0393">Immunoglobulin domain</keyword>
<evidence type="ECO:0000259" key="11">
    <source>
        <dbReference type="PROSITE" id="PS50835"/>
    </source>
</evidence>
<dbReference type="Pfam" id="PF00622">
    <property type="entry name" value="SPRY"/>
    <property type="match status" value="1"/>
</dbReference>
<evidence type="ECO:0000313" key="13">
    <source>
        <dbReference type="Proteomes" id="UP001591681"/>
    </source>
</evidence>
<dbReference type="InterPro" id="IPR013106">
    <property type="entry name" value="Ig_V-set"/>
</dbReference>
<reference evidence="12 13" key="1">
    <citation type="submission" date="2024-09" db="EMBL/GenBank/DDBJ databases">
        <title>A chromosome-level genome assembly of Gray's grenadier anchovy, Coilia grayii.</title>
        <authorList>
            <person name="Fu Z."/>
        </authorList>
    </citation>
    <scope>NUCLEOTIDE SEQUENCE [LARGE SCALE GENOMIC DNA]</scope>
    <source>
        <strain evidence="12">G4</strain>
        <tissue evidence="12">Muscle</tissue>
    </source>
</reference>
<protein>
    <submittedName>
        <fullName evidence="12">Uncharacterized protein</fullName>
    </submittedName>
</protein>
<feature type="region of interest" description="Disordered" evidence="8">
    <location>
        <begin position="186"/>
        <end position="206"/>
    </location>
</feature>
<evidence type="ECO:0000256" key="8">
    <source>
        <dbReference type="SAM" id="MobiDB-lite"/>
    </source>
</evidence>
<proteinExistence type="inferred from homology"/>
<dbReference type="GO" id="GO:0016020">
    <property type="term" value="C:membrane"/>
    <property type="evidence" value="ECO:0007669"/>
    <property type="project" value="UniProtKB-SubCell"/>
</dbReference>
<evidence type="ECO:0000256" key="2">
    <source>
        <dbReference type="ARBA" id="ARBA00007591"/>
    </source>
</evidence>
<dbReference type="Proteomes" id="UP001591681">
    <property type="component" value="Unassembled WGS sequence"/>
</dbReference>
<dbReference type="Gene3D" id="2.60.120.920">
    <property type="match status" value="1"/>
</dbReference>
<dbReference type="Gene3D" id="3.90.320.10">
    <property type="match status" value="1"/>
</dbReference>
<dbReference type="Gene3D" id="2.60.40.10">
    <property type="entry name" value="Immunoglobulins"/>
    <property type="match status" value="1"/>
</dbReference>
<dbReference type="InterPro" id="IPR013783">
    <property type="entry name" value="Ig-like_fold"/>
</dbReference>
<gene>
    <name evidence="12" type="ORF">ACEWY4_013426</name>
</gene>
<dbReference type="InterPro" id="IPR007110">
    <property type="entry name" value="Ig-like_dom"/>
</dbReference>
<dbReference type="Pfam" id="PF07686">
    <property type="entry name" value="V-set"/>
    <property type="match status" value="1"/>
</dbReference>
<feature type="domain" description="Ig-like" evidence="11">
    <location>
        <begin position="20"/>
        <end position="134"/>
    </location>
</feature>
<comment type="subcellular location">
    <subcellularLocation>
        <location evidence="1">Membrane</location>
    </subcellularLocation>
</comment>
<feature type="chain" id="PRO_5044820624" evidence="9">
    <location>
        <begin position="18"/>
        <end position="520"/>
    </location>
</feature>
<evidence type="ECO:0000256" key="5">
    <source>
        <dbReference type="ARBA" id="ARBA00023157"/>
    </source>
</evidence>
<dbReference type="AlphaFoldDB" id="A0ABD1JWA1"/>
<evidence type="ECO:0000256" key="7">
    <source>
        <dbReference type="ARBA" id="ARBA00023319"/>
    </source>
</evidence>
<dbReference type="GO" id="GO:0050863">
    <property type="term" value="P:regulation of T cell activation"/>
    <property type="evidence" value="ECO:0007669"/>
    <property type="project" value="UniProtKB-ARBA"/>
</dbReference>
<dbReference type="PROSITE" id="PS50188">
    <property type="entry name" value="B302_SPRY"/>
    <property type="match status" value="1"/>
</dbReference>
<dbReference type="SMART" id="SM00406">
    <property type="entry name" value="IGv"/>
    <property type="match status" value="1"/>
</dbReference>
<dbReference type="EMBL" id="JBHFQA010000011">
    <property type="protein sequence ID" value="KAL2091163.1"/>
    <property type="molecule type" value="Genomic_DNA"/>
</dbReference>
<dbReference type="InterPro" id="IPR001870">
    <property type="entry name" value="B30.2/SPRY"/>
</dbReference>
<feature type="signal peptide" evidence="9">
    <location>
        <begin position="1"/>
        <end position="17"/>
    </location>
</feature>
<comment type="similarity">
    <text evidence="2">Belongs to the immunoglobulin superfamily. BTN/MOG family.</text>
</comment>